<keyword evidence="3" id="KW-1185">Reference proteome</keyword>
<proteinExistence type="predicted"/>
<keyword evidence="1" id="KW-1133">Transmembrane helix</keyword>
<keyword evidence="1" id="KW-0472">Membrane</keyword>
<evidence type="ECO:0000256" key="1">
    <source>
        <dbReference type="SAM" id="Phobius"/>
    </source>
</evidence>
<dbReference type="Proteomes" id="UP000092445">
    <property type="component" value="Unassembled WGS sequence"/>
</dbReference>
<evidence type="ECO:0000313" key="3">
    <source>
        <dbReference type="Proteomes" id="UP000092445"/>
    </source>
</evidence>
<evidence type="ECO:0000313" key="2">
    <source>
        <dbReference type="EnsemblMetazoa" id="GPAI033037-PA"/>
    </source>
</evidence>
<dbReference type="AlphaFoldDB" id="A0A1B0A358"/>
<organism evidence="2 3">
    <name type="scientific">Glossina pallidipes</name>
    <name type="common">Tsetse fly</name>
    <dbReference type="NCBI Taxonomy" id="7398"/>
    <lineage>
        <taxon>Eukaryota</taxon>
        <taxon>Metazoa</taxon>
        <taxon>Ecdysozoa</taxon>
        <taxon>Arthropoda</taxon>
        <taxon>Hexapoda</taxon>
        <taxon>Insecta</taxon>
        <taxon>Pterygota</taxon>
        <taxon>Neoptera</taxon>
        <taxon>Endopterygota</taxon>
        <taxon>Diptera</taxon>
        <taxon>Brachycera</taxon>
        <taxon>Muscomorpha</taxon>
        <taxon>Hippoboscoidea</taxon>
        <taxon>Glossinidae</taxon>
        <taxon>Glossina</taxon>
    </lineage>
</organism>
<sequence length="114" mass="12565">MLVNVTVKVQTCVRISVVEFVLSNGSVTVAAVGAVVSVKTRFSTEFVKQLSALFVVLLLTGCDFFNFVDGTIRNADNALYSNMKKVYACIWNQSALLLILNSCLPISEEFSRNY</sequence>
<name>A0A1B0A358_GLOPL</name>
<protein>
    <submittedName>
        <fullName evidence="2">Uncharacterized protein</fullName>
    </submittedName>
</protein>
<reference evidence="2" key="2">
    <citation type="submission" date="2020-05" db="UniProtKB">
        <authorList>
            <consortium name="EnsemblMetazoa"/>
        </authorList>
    </citation>
    <scope>IDENTIFICATION</scope>
    <source>
        <strain evidence="2">IAEA</strain>
    </source>
</reference>
<reference evidence="3" key="1">
    <citation type="submission" date="2014-03" db="EMBL/GenBank/DDBJ databases">
        <authorList>
            <person name="Aksoy S."/>
            <person name="Warren W."/>
            <person name="Wilson R.K."/>
        </authorList>
    </citation>
    <scope>NUCLEOTIDE SEQUENCE [LARGE SCALE GENOMIC DNA]</scope>
    <source>
        <strain evidence="3">IAEA</strain>
    </source>
</reference>
<dbReference type="EnsemblMetazoa" id="GPAI033037-RA">
    <property type="protein sequence ID" value="GPAI033037-PA"/>
    <property type="gene ID" value="GPAI033037"/>
</dbReference>
<feature type="transmembrane region" description="Helical" evidence="1">
    <location>
        <begin position="20"/>
        <end position="38"/>
    </location>
</feature>
<accession>A0A1B0A358</accession>
<keyword evidence="1" id="KW-0812">Transmembrane</keyword>
<feature type="transmembrane region" description="Helical" evidence="1">
    <location>
        <begin position="50"/>
        <end position="68"/>
    </location>
</feature>
<dbReference type="VEuPathDB" id="VectorBase:GPAI033037"/>